<dbReference type="SUPFAM" id="SSF52540">
    <property type="entry name" value="P-loop containing nucleoside triphosphate hydrolases"/>
    <property type="match status" value="1"/>
</dbReference>
<dbReference type="PANTHER" id="PTHR10605:SF56">
    <property type="entry name" value="BIFUNCTIONAL HEPARAN SULFATE N-DEACETYLASE_N-SULFOTRANSFERASE"/>
    <property type="match status" value="1"/>
</dbReference>
<gene>
    <name evidence="5" type="ORF">ACHAWO_007097</name>
</gene>
<feature type="binding site" evidence="3">
    <location>
        <position position="94"/>
    </location>
    <ligand>
        <name>3'-phosphoadenylyl sulfate</name>
        <dbReference type="ChEBI" id="CHEBI:58339"/>
    </ligand>
</feature>
<keyword evidence="6" id="KW-1185">Reference proteome</keyword>
<dbReference type="InterPro" id="IPR037359">
    <property type="entry name" value="NST/OST"/>
</dbReference>
<dbReference type="GO" id="GO:0016740">
    <property type="term" value="F:transferase activity"/>
    <property type="evidence" value="ECO:0007669"/>
    <property type="project" value="UniProtKB-KW"/>
</dbReference>
<feature type="binding site" evidence="3">
    <location>
        <position position="86"/>
    </location>
    <ligand>
        <name>3'-phosphoadenylyl sulfate</name>
        <dbReference type="ChEBI" id="CHEBI:58339"/>
    </ligand>
</feature>
<accession>A0ABD3QKH0</accession>
<dbReference type="AlphaFoldDB" id="A0ABD3QKH0"/>
<dbReference type="Pfam" id="PF00685">
    <property type="entry name" value="Sulfotransfer_1"/>
    <property type="match status" value="1"/>
</dbReference>
<dbReference type="EMBL" id="JALLPJ020000146">
    <property type="protein sequence ID" value="KAL3800988.1"/>
    <property type="molecule type" value="Genomic_DNA"/>
</dbReference>
<sequence>IAQWLRNNGVCQAKVFPGESVFYNKEIECQNRLLLEDSNIIYLETHPLIMDATPNYFIEASKVYKIYTDEKAGDATAKLKPIAILREPISRELSWYNHKLDAYKKDSWLMDVVHTNGTIKTYDEYSVELSSRIRANPNSAYNTLSFYVNHLKRWVELFERQQILILSYNEFVIDPSKTAWRLEDFLGSTMHGGFEKVNGRSGSKHIPTRAREVVGELFREKNQELYEFMANNPGPPMEENPFPWFND</sequence>
<name>A0ABD3QKH0_9STRA</name>
<keyword evidence="2" id="KW-0325">Glycoprotein</keyword>
<protein>
    <recommendedName>
        <fullName evidence="4">Sulfotransferase domain-containing protein</fullName>
    </recommendedName>
</protein>
<dbReference type="InterPro" id="IPR000863">
    <property type="entry name" value="Sulfotransferase_dom"/>
</dbReference>
<comment type="caution">
    <text evidence="5">The sequence shown here is derived from an EMBL/GenBank/DDBJ whole genome shotgun (WGS) entry which is preliminary data.</text>
</comment>
<evidence type="ECO:0000313" key="6">
    <source>
        <dbReference type="Proteomes" id="UP001530400"/>
    </source>
</evidence>
<proteinExistence type="predicted"/>
<evidence type="ECO:0000256" key="1">
    <source>
        <dbReference type="ARBA" id="ARBA00022679"/>
    </source>
</evidence>
<organism evidence="5 6">
    <name type="scientific">Cyclotella atomus</name>
    <dbReference type="NCBI Taxonomy" id="382360"/>
    <lineage>
        <taxon>Eukaryota</taxon>
        <taxon>Sar</taxon>
        <taxon>Stramenopiles</taxon>
        <taxon>Ochrophyta</taxon>
        <taxon>Bacillariophyta</taxon>
        <taxon>Coscinodiscophyceae</taxon>
        <taxon>Thalassiosirophycidae</taxon>
        <taxon>Stephanodiscales</taxon>
        <taxon>Stephanodiscaceae</taxon>
        <taxon>Cyclotella</taxon>
    </lineage>
</organism>
<feature type="domain" description="Sulfotransferase" evidence="4">
    <location>
        <begin position="77"/>
        <end position="190"/>
    </location>
</feature>
<dbReference type="PANTHER" id="PTHR10605">
    <property type="entry name" value="HEPARAN SULFATE SULFOTRANSFERASE"/>
    <property type="match status" value="1"/>
</dbReference>
<evidence type="ECO:0000313" key="5">
    <source>
        <dbReference type="EMBL" id="KAL3800988.1"/>
    </source>
</evidence>
<reference evidence="5 6" key="1">
    <citation type="submission" date="2024-10" db="EMBL/GenBank/DDBJ databases">
        <title>Updated reference genomes for cyclostephanoid diatoms.</title>
        <authorList>
            <person name="Roberts W.R."/>
            <person name="Alverson A.J."/>
        </authorList>
    </citation>
    <scope>NUCLEOTIDE SEQUENCE [LARGE SCALE GENOMIC DNA]</scope>
    <source>
        <strain evidence="5 6">AJA010-31</strain>
    </source>
</reference>
<feature type="non-terminal residue" evidence="5">
    <location>
        <position position="1"/>
    </location>
</feature>
<keyword evidence="1" id="KW-0808">Transferase</keyword>
<dbReference type="Gene3D" id="3.40.50.300">
    <property type="entry name" value="P-loop containing nucleotide triphosphate hydrolases"/>
    <property type="match status" value="1"/>
</dbReference>
<dbReference type="Proteomes" id="UP001530400">
    <property type="component" value="Unassembled WGS sequence"/>
</dbReference>
<evidence type="ECO:0000256" key="2">
    <source>
        <dbReference type="ARBA" id="ARBA00023180"/>
    </source>
</evidence>
<dbReference type="InterPro" id="IPR027417">
    <property type="entry name" value="P-loop_NTPase"/>
</dbReference>
<evidence type="ECO:0000259" key="4">
    <source>
        <dbReference type="Pfam" id="PF00685"/>
    </source>
</evidence>
<evidence type="ECO:0000256" key="3">
    <source>
        <dbReference type="PIRSR" id="PIRSR637359-2"/>
    </source>
</evidence>